<dbReference type="SUPFAM" id="SSF56112">
    <property type="entry name" value="Protein kinase-like (PK-like)"/>
    <property type="match status" value="2"/>
</dbReference>
<evidence type="ECO:0000313" key="1">
    <source>
        <dbReference type="EMBL" id="MFJ5445769.1"/>
    </source>
</evidence>
<name>A0ABW8GK62_9PROT</name>
<dbReference type="RefSeq" id="WP_400880539.1">
    <property type="nucleotide sequence ID" value="NZ_JBIWXY010000001.1"/>
</dbReference>
<dbReference type="Proteomes" id="UP001617669">
    <property type="component" value="Unassembled WGS sequence"/>
</dbReference>
<dbReference type="GO" id="GO:0016301">
    <property type="term" value="F:kinase activity"/>
    <property type="evidence" value="ECO:0007669"/>
    <property type="project" value="UniProtKB-KW"/>
</dbReference>
<organism evidence="1 2">
    <name type="scientific">Methylobacillus methanolivorans</name>
    <dbReference type="NCBI Taxonomy" id="1848927"/>
    <lineage>
        <taxon>Bacteria</taxon>
        <taxon>Pseudomonadati</taxon>
        <taxon>Pseudomonadota</taxon>
        <taxon>Betaproteobacteria</taxon>
        <taxon>Nitrosomonadales</taxon>
        <taxon>Methylophilaceae</taxon>
        <taxon>Methylobacillus</taxon>
    </lineage>
</organism>
<protein>
    <submittedName>
        <fullName evidence="1">Lipopolysaccharide kinase InaA family protein</fullName>
    </submittedName>
</protein>
<keyword evidence="2" id="KW-1185">Reference proteome</keyword>
<keyword evidence="1" id="KW-0808">Transferase</keyword>
<dbReference type="InterPro" id="IPR011009">
    <property type="entry name" value="Kinase-like_dom_sf"/>
</dbReference>
<dbReference type="Gene3D" id="1.10.510.10">
    <property type="entry name" value="Transferase(Phosphotransferase) domain 1"/>
    <property type="match status" value="1"/>
</dbReference>
<gene>
    <name evidence="1" type="ORF">ACIKP9_05960</name>
</gene>
<comment type="caution">
    <text evidence="1">The sequence shown here is derived from an EMBL/GenBank/DDBJ whole genome shotgun (WGS) entry which is preliminary data.</text>
</comment>
<evidence type="ECO:0000313" key="2">
    <source>
        <dbReference type="Proteomes" id="UP001617669"/>
    </source>
</evidence>
<reference evidence="1 2" key="1">
    <citation type="submission" date="2024-11" db="EMBL/GenBank/DDBJ databases">
        <authorList>
            <person name="Kaparullina E.N."/>
            <person name="Delegan Y.A."/>
            <person name="Doronina N.V."/>
        </authorList>
    </citation>
    <scope>NUCLEOTIDE SEQUENCE [LARGE SCALE GENOMIC DNA]</scope>
    <source>
        <strain evidence="1 2">7sh_L</strain>
    </source>
</reference>
<proteinExistence type="predicted"/>
<dbReference type="EMBL" id="JBIWXY010000001">
    <property type="protein sequence ID" value="MFJ5445769.1"/>
    <property type="molecule type" value="Genomic_DNA"/>
</dbReference>
<accession>A0ABW8GK62</accession>
<sequence length="494" mass="55315">MSNANHVATAPDLLSYANGALTEPLSLRLDDGSLLQVDAVVRRVPAKRVVGRGVLNGKPVYAKCFIGPRAAQYAARDKRGAIWLAEAGLATPALLLDTAIEQQGASVLVYEAISASNAEQVWQATPDDQRLPLAMRLVEAVAAHHRAGLSQTDLYLKNFLVDGDAIHTLDGDGIRRLSGLGRLGKRLHNLAVLLSKLDVARIDGWLPALLQQYANVMDEPPPEFFDMQRRIARLWQQEMQDYARKVQRTCTDVRTLNAATGYIAVNRLYDSPGLHAALLAPNALLEGPGVSRLKSGNTCTVAATEIDQRKLVIKRYNIKSFWHGLGRAWRPSRAVVSWANTFRLQLKGIATPVAVAVMERRRWGFREEAYLLTEFVHARDAVEFFADQTMPDTARALVAQRIAQLFYQLYCLQLEHGDFKATNLLIQDQEPLLIDLDSMQQHACKRSFLRRHVRDVKRFFRNWQSDLATRQLLMSAFKTVYTDARVLERAGIAN</sequence>
<keyword evidence="1" id="KW-0418">Kinase</keyword>
<dbReference type="Pfam" id="PF06293">
    <property type="entry name" value="Kdo"/>
    <property type="match status" value="1"/>
</dbReference>